<sequence>MAAMKYRRKLDASTSSKSGRAPGPPFSQPIGFYKLRMSLSFASSTPSINHFLSAAGDDTGFLMIPQSGGADPTVFSKAKAREVVIGRRLVDCSPVRGGDADRSRRSGNKKRIGGTIRAN</sequence>
<reference evidence="2" key="1">
    <citation type="submission" date="2022-05" db="EMBL/GenBank/DDBJ databases">
        <title>The Musa troglodytarum L. genome provides insights into the mechanism of non-climacteric behaviour and enrichment of carotenoids.</title>
        <authorList>
            <person name="Wang J."/>
        </authorList>
    </citation>
    <scope>NUCLEOTIDE SEQUENCE</scope>
    <source>
        <tissue evidence="2">Leaf</tissue>
    </source>
</reference>
<keyword evidence="3" id="KW-1185">Reference proteome</keyword>
<evidence type="ECO:0000313" key="2">
    <source>
        <dbReference type="EMBL" id="URE24160.1"/>
    </source>
</evidence>
<evidence type="ECO:0000256" key="1">
    <source>
        <dbReference type="SAM" id="MobiDB-lite"/>
    </source>
</evidence>
<name>A0A9E7GZT9_9LILI</name>
<feature type="region of interest" description="Disordered" evidence="1">
    <location>
        <begin position="95"/>
        <end position="119"/>
    </location>
</feature>
<dbReference type="Proteomes" id="UP001055439">
    <property type="component" value="Chromosome 8"/>
</dbReference>
<organism evidence="2 3">
    <name type="scientific">Musa troglodytarum</name>
    <name type="common">fe'i banana</name>
    <dbReference type="NCBI Taxonomy" id="320322"/>
    <lineage>
        <taxon>Eukaryota</taxon>
        <taxon>Viridiplantae</taxon>
        <taxon>Streptophyta</taxon>
        <taxon>Embryophyta</taxon>
        <taxon>Tracheophyta</taxon>
        <taxon>Spermatophyta</taxon>
        <taxon>Magnoliopsida</taxon>
        <taxon>Liliopsida</taxon>
        <taxon>Zingiberales</taxon>
        <taxon>Musaceae</taxon>
        <taxon>Musa</taxon>
    </lineage>
</organism>
<proteinExistence type="predicted"/>
<dbReference type="EMBL" id="CP097510">
    <property type="protein sequence ID" value="URE24160.1"/>
    <property type="molecule type" value="Genomic_DNA"/>
</dbReference>
<dbReference type="OrthoDB" id="73273at2759"/>
<accession>A0A9E7GZT9</accession>
<feature type="region of interest" description="Disordered" evidence="1">
    <location>
        <begin position="1"/>
        <end position="27"/>
    </location>
</feature>
<gene>
    <name evidence="2" type="ORF">MUK42_06438</name>
</gene>
<dbReference type="AlphaFoldDB" id="A0A9E7GZT9"/>
<evidence type="ECO:0000313" key="3">
    <source>
        <dbReference type="Proteomes" id="UP001055439"/>
    </source>
</evidence>
<protein>
    <submittedName>
        <fullName evidence="2">LMBR1-like membrane protein</fullName>
    </submittedName>
</protein>